<protein>
    <submittedName>
        <fullName evidence="2">Alpha/beta hydrolase</fullName>
    </submittedName>
</protein>
<proteinExistence type="predicted"/>
<dbReference type="InterPro" id="IPR029058">
    <property type="entry name" value="AB_hydrolase_fold"/>
</dbReference>
<dbReference type="EMBL" id="CABWMV010000025">
    <property type="protein sequence ID" value="VXD03688.1"/>
    <property type="molecule type" value="Genomic_DNA"/>
</dbReference>
<evidence type="ECO:0000313" key="3">
    <source>
        <dbReference type="Proteomes" id="UP000432350"/>
    </source>
</evidence>
<dbReference type="PRINTS" id="PR00111">
    <property type="entry name" value="ABHYDROLASE"/>
</dbReference>
<dbReference type="PANTHER" id="PTHR43798">
    <property type="entry name" value="MONOACYLGLYCEROL LIPASE"/>
    <property type="match status" value="1"/>
</dbReference>
<gene>
    <name evidence="2" type="ORF">SPHINGO8BC_60073</name>
</gene>
<dbReference type="InterPro" id="IPR050266">
    <property type="entry name" value="AB_hydrolase_sf"/>
</dbReference>
<dbReference type="SUPFAM" id="SSF53474">
    <property type="entry name" value="alpha/beta-Hydrolases"/>
    <property type="match status" value="1"/>
</dbReference>
<evidence type="ECO:0000313" key="2">
    <source>
        <dbReference type="EMBL" id="VXD03688.1"/>
    </source>
</evidence>
<evidence type="ECO:0000259" key="1">
    <source>
        <dbReference type="Pfam" id="PF00561"/>
    </source>
</evidence>
<name>A0A654DGR3_SPHMU</name>
<dbReference type="Pfam" id="PF00561">
    <property type="entry name" value="Abhydrolase_1"/>
    <property type="match status" value="1"/>
</dbReference>
<keyword evidence="2" id="KW-0378">Hydrolase</keyword>
<dbReference type="RefSeq" id="WP_115049522.1">
    <property type="nucleotide sequence ID" value="NZ_CP068086.1"/>
</dbReference>
<sequence length="289" mass="32135">MNTRIKTNTIFKSLLYIIMMITVMQSYAQIKPSAQGLVHLKDSKVYYEVYGTGKPIVLLHGAFMTISTNWNQLIPELSKNRKVIAIELQGHGHSPYSDRKFDHAILAADVAEVMDYLKIEHAAVLGYSFGGAVAYQFAIQYPKRLDELVIISATYKSKGWMPEINKAFQKMKPALFENSPIQQAYEAVAPDKTKWTKFLEQMISLAQQPYDLGDANIAKISSPVLLIAGDNDGLDKIELVKTYQLLGGEVVGDFGQMPKSQLAIIPGQSHVSLIGQTGSILSYLNSFLK</sequence>
<dbReference type="Gene3D" id="3.40.50.1820">
    <property type="entry name" value="alpha/beta hydrolase"/>
    <property type="match status" value="1"/>
</dbReference>
<dbReference type="InterPro" id="IPR000073">
    <property type="entry name" value="AB_hydrolase_1"/>
</dbReference>
<dbReference type="AlphaFoldDB" id="A0A654DGR3"/>
<feature type="domain" description="AB hydrolase-1" evidence="1">
    <location>
        <begin position="54"/>
        <end position="197"/>
    </location>
</feature>
<organism evidence="2 3">
    <name type="scientific">Sphingobacterium multivorum</name>
    <dbReference type="NCBI Taxonomy" id="28454"/>
    <lineage>
        <taxon>Bacteria</taxon>
        <taxon>Pseudomonadati</taxon>
        <taxon>Bacteroidota</taxon>
        <taxon>Sphingobacteriia</taxon>
        <taxon>Sphingobacteriales</taxon>
        <taxon>Sphingobacteriaceae</taxon>
        <taxon>Sphingobacterium</taxon>
    </lineage>
</organism>
<accession>A0A654DGR3</accession>
<reference evidence="2 3" key="1">
    <citation type="submission" date="2019-10" db="EMBL/GenBank/DDBJ databases">
        <authorList>
            <person name="Karimi E."/>
        </authorList>
    </citation>
    <scope>NUCLEOTIDE SEQUENCE [LARGE SCALE GENOMIC DNA]</scope>
    <source>
        <strain evidence="2">Sphingobacterium sp. 8BC</strain>
    </source>
</reference>
<dbReference type="GO" id="GO:0016787">
    <property type="term" value="F:hydrolase activity"/>
    <property type="evidence" value="ECO:0007669"/>
    <property type="project" value="UniProtKB-KW"/>
</dbReference>
<dbReference type="Proteomes" id="UP000432350">
    <property type="component" value="Unassembled WGS sequence"/>
</dbReference>